<feature type="compositionally biased region" description="Polar residues" evidence="1">
    <location>
        <begin position="46"/>
        <end position="59"/>
    </location>
</feature>
<proteinExistence type="predicted"/>
<organism evidence="2">
    <name type="scientific">Chromera velia CCMP2878</name>
    <dbReference type="NCBI Taxonomy" id="1169474"/>
    <lineage>
        <taxon>Eukaryota</taxon>
        <taxon>Sar</taxon>
        <taxon>Alveolata</taxon>
        <taxon>Colpodellida</taxon>
        <taxon>Chromeraceae</taxon>
        <taxon>Chromera</taxon>
    </lineage>
</organism>
<protein>
    <submittedName>
        <fullName evidence="2">Uncharacterized protein</fullName>
    </submittedName>
</protein>
<dbReference type="VEuPathDB" id="CryptoDB:Cvel_12406"/>
<evidence type="ECO:0000313" key="2">
    <source>
        <dbReference type="EMBL" id="CEM53988.1"/>
    </source>
</evidence>
<evidence type="ECO:0000256" key="1">
    <source>
        <dbReference type="SAM" id="MobiDB-lite"/>
    </source>
</evidence>
<reference evidence="2" key="1">
    <citation type="submission" date="2014-11" db="EMBL/GenBank/DDBJ databases">
        <authorList>
            <person name="Otto D Thomas"/>
            <person name="Naeem Raeece"/>
        </authorList>
    </citation>
    <scope>NUCLEOTIDE SEQUENCE</scope>
</reference>
<dbReference type="PhylomeDB" id="A0A0G4I9Z9"/>
<feature type="region of interest" description="Disordered" evidence="1">
    <location>
        <begin position="31"/>
        <end position="110"/>
    </location>
</feature>
<gene>
    <name evidence="2" type="ORF">Cvel_12406</name>
</gene>
<accession>A0A0G4I9Z9</accession>
<dbReference type="AlphaFoldDB" id="A0A0G4I9Z9"/>
<sequence>MKEAILTSVREEFETKFTALDEKLDLILKAQQPKQEEAKPAKANLPSATLTLPRQAPQQKQEDEDDSPVSPLVDSPKTPVYETRPSQPHTVAFPPSRFFPPSSPKKKGKKVDMSACLKFESKTAIKTFHELWSSFQRVYLKRENFASTQEWRDQILLALKNASNGHAQFKTDVRRMQKGKNIPIEKVVDYLVEDYMSAVLAQQLSVQDLLDNFPWKRGEEHRRDRRDHLSWVELDKRMEDVIVQAGDIEWEITDKQKVNAFVGALSLEQKKEYLHDHRLQRRGVKIADLNELTWKELEDGIKFYVSIEKLEDKHCRGRQDGCTHHPRREETAFTGRGQHHSHHHYHQGQ</sequence>
<dbReference type="EMBL" id="CDMZ01005745">
    <property type="protein sequence ID" value="CEM53988.1"/>
    <property type="molecule type" value="Genomic_DNA"/>
</dbReference>
<name>A0A0G4I9Z9_9ALVE</name>